<reference evidence="2 3" key="1">
    <citation type="submission" date="2015-02" db="EMBL/GenBank/DDBJ databases">
        <authorList>
            <person name="Gomez-Escribano P.J."/>
        </authorList>
    </citation>
    <scope>NUCLEOTIDE SEQUENCE [LARGE SCALE GENOMIC DNA]</scope>
    <source>
        <strain evidence="3">C34 (DSM 42122 / NRRL B-24963)</strain>
    </source>
</reference>
<dbReference type="KEGG" id="sle:sle_34360"/>
<dbReference type="InterPro" id="IPR040788">
    <property type="entry name" value="HEPN_MAE_28990"/>
</dbReference>
<organism evidence="2 3">
    <name type="scientific">Streptomyces leeuwenhoekii</name>
    <dbReference type="NCBI Taxonomy" id="1437453"/>
    <lineage>
        <taxon>Bacteria</taxon>
        <taxon>Bacillati</taxon>
        <taxon>Actinomycetota</taxon>
        <taxon>Actinomycetes</taxon>
        <taxon>Kitasatosporales</taxon>
        <taxon>Streptomycetaceae</taxon>
        <taxon>Streptomyces</taxon>
    </lineage>
</organism>
<evidence type="ECO:0000313" key="2">
    <source>
        <dbReference type="EMBL" id="CQR62897.1"/>
    </source>
</evidence>
<protein>
    <recommendedName>
        <fullName evidence="1">MAE-28990/MAE-18760-like HEPN domain-containing protein</fullName>
    </recommendedName>
</protein>
<name>A0A0F7VZD9_STRLW</name>
<dbReference type="RefSeq" id="WP_078647988.1">
    <property type="nucleotide sequence ID" value="NZ_AZSD01000019.1"/>
</dbReference>
<dbReference type="Proteomes" id="UP000035016">
    <property type="component" value="Chromosome Chromosome"/>
</dbReference>
<gene>
    <name evidence="2" type="primary">sle_34360</name>
</gene>
<sequence length="250" mass="28175">MNAANLLTFFEERFEEVDAYVNLLEELERAAQDGAPRLNGTEYKISAAQQKILYSSLYLQLYNLVEATVSRCVEAITQAAAHAGQWKPYQLSDELHREWVRSIARTHTDMSPENRLKHAMRLSEHIVQQLPVDNFSVEAGGGGNWDDEAIFAMGKRLGCVISITDQTRRAVKANMRDDLGPLKLVKDRRNGLAHGSISFVDCADGVAVDELRRMASSVESYLREVIECFIRHIESHNFLRPNFRPNGGAP</sequence>
<dbReference type="EMBL" id="LN831790">
    <property type="protein sequence ID" value="CQR62897.1"/>
    <property type="molecule type" value="Genomic_DNA"/>
</dbReference>
<dbReference type="Pfam" id="PF18737">
    <property type="entry name" value="HEPN_MAE_28990"/>
    <property type="match status" value="1"/>
</dbReference>
<dbReference type="REBASE" id="116785">
    <property type="entry name" value="SleC34ORF34350P"/>
</dbReference>
<evidence type="ECO:0000313" key="3">
    <source>
        <dbReference type="Proteomes" id="UP000035016"/>
    </source>
</evidence>
<feature type="domain" description="MAE-28990/MAE-18760-like HEPN" evidence="1">
    <location>
        <begin position="4"/>
        <end position="234"/>
    </location>
</feature>
<evidence type="ECO:0000259" key="1">
    <source>
        <dbReference type="Pfam" id="PF18737"/>
    </source>
</evidence>
<proteinExistence type="predicted"/>
<accession>A0A0F7VZD9</accession>
<dbReference type="AlphaFoldDB" id="A0A0F7VZD9"/>